<keyword evidence="9" id="KW-1185">Reference proteome</keyword>
<sequence>MNSIETTNEQEFVLASLGKRFLAHIVDFLILSPFIGIHLFLIFKSMQIGLIYYFIATIVYSIIFISYRIFLTFKLGGTFGKLAVKIKVVNSELGTLSLKEAFLREVPHILIYLFFIINVYFMVIFFNQNSEKLSNLIFSEYYKEINNQEKVPNLSLYYYLISILFILFNKMKKTPHDFLANSIVISK</sequence>
<dbReference type="Pfam" id="PF06271">
    <property type="entry name" value="RDD"/>
    <property type="match status" value="1"/>
</dbReference>
<feature type="transmembrane region" description="Helical" evidence="6">
    <location>
        <begin position="151"/>
        <end position="168"/>
    </location>
</feature>
<organism evidence="8 9">
    <name type="scientific">Leptospira harrisiae</name>
    <dbReference type="NCBI Taxonomy" id="2023189"/>
    <lineage>
        <taxon>Bacteria</taxon>
        <taxon>Pseudomonadati</taxon>
        <taxon>Spirochaetota</taxon>
        <taxon>Spirochaetia</taxon>
        <taxon>Leptospirales</taxon>
        <taxon>Leptospiraceae</taxon>
        <taxon>Leptospira</taxon>
    </lineage>
</organism>
<dbReference type="RefSeq" id="WP_100744003.1">
    <property type="nucleotide sequence ID" value="NZ_NPDW01000002.1"/>
</dbReference>
<evidence type="ECO:0000313" key="9">
    <source>
        <dbReference type="Proteomes" id="UP000232145"/>
    </source>
</evidence>
<evidence type="ECO:0000259" key="7">
    <source>
        <dbReference type="Pfam" id="PF06271"/>
    </source>
</evidence>
<accession>A0A2N0AK20</accession>
<dbReference type="InterPro" id="IPR051791">
    <property type="entry name" value="Pra-immunoreactive"/>
</dbReference>
<evidence type="ECO:0000256" key="5">
    <source>
        <dbReference type="ARBA" id="ARBA00023136"/>
    </source>
</evidence>
<gene>
    <name evidence="8" type="ORF">CH364_11375</name>
</gene>
<keyword evidence="2" id="KW-1003">Cell membrane</keyword>
<proteinExistence type="predicted"/>
<keyword evidence="3 6" id="KW-0812">Transmembrane</keyword>
<evidence type="ECO:0000256" key="4">
    <source>
        <dbReference type="ARBA" id="ARBA00022989"/>
    </source>
</evidence>
<comment type="subcellular location">
    <subcellularLocation>
        <location evidence="1">Cell membrane</location>
        <topology evidence="1">Multi-pass membrane protein</topology>
    </subcellularLocation>
</comment>
<evidence type="ECO:0000313" key="8">
    <source>
        <dbReference type="EMBL" id="PJZ84603.1"/>
    </source>
</evidence>
<dbReference type="EMBL" id="NPDX01000002">
    <property type="protein sequence ID" value="PJZ84603.1"/>
    <property type="molecule type" value="Genomic_DNA"/>
</dbReference>
<dbReference type="InterPro" id="IPR010432">
    <property type="entry name" value="RDD"/>
</dbReference>
<keyword evidence="4 6" id="KW-1133">Transmembrane helix</keyword>
<name>A0A2N0AK20_9LEPT</name>
<evidence type="ECO:0000256" key="6">
    <source>
        <dbReference type="SAM" id="Phobius"/>
    </source>
</evidence>
<feature type="transmembrane region" description="Helical" evidence="6">
    <location>
        <begin position="49"/>
        <end position="71"/>
    </location>
</feature>
<dbReference type="GO" id="GO:0005886">
    <property type="term" value="C:plasma membrane"/>
    <property type="evidence" value="ECO:0007669"/>
    <property type="project" value="UniProtKB-SubCell"/>
</dbReference>
<keyword evidence="5 6" id="KW-0472">Membrane</keyword>
<dbReference type="Proteomes" id="UP000232145">
    <property type="component" value="Unassembled WGS sequence"/>
</dbReference>
<comment type="caution">
    <text evidence="8">The sequence shown here is derived from an EMBL/GenBank/DDBJ whole genome shotgun (WGS) entry which is preliminary data.</text>
</comment>
<dbReference type="PANTHER" id="PTHR36115">
    <property type="entry name" value="PROLINE-RICH ANTIGEN HOMOLOG-RELATED"/>
    <property type="match status" value="1"/>
</dbReference>
<dbReference type="AlphaFoldDB" id="A0A2N0AK20"/>
<feature type="transmembrane region" description="Helical" evidence="6">
    <location>
        <begin position="21"/>
        <end position="43"/>
    </location>
</feature>
<feature type="domain" description="RDD" evidence="7">
    <location>
        <begin position="14"/>
        <end position="181"/>
    </location>
</feature>
<feature type="transmembrane region" description="Helical" evidence="6">
    <location>
        <begin position="109"/>
        <end position="126"/>
    </location>
</feature>
<protein>
    <recommendedName>
        <fullName evidence="7">RDD domain-containing protein</fullName>
    </recommendedName>
</protein>
<dbReference type="OrthoDB" id="9793824at2"/>
<evidence type="ECO:0000256" key="2">
    <source>
        <dbReference type="ARBA" id="ARBA00022475"/>
    </source>
</evidence>
<evidence type="ECO:0000256" key="1">
    <source>
        <dbReference type="ARBA" id="ARBA00004651"/>
    </source>
</evidence>
<reference evidence="8 9" key="1">
    <citation type="submission" date="2017-07" db="EMBL/GenBank/DDBJ databases">
        <title>Leptospira spp. isolated from tropical soils.</title>
        <authorList>
            <person name="Thibeaux R."/>
            <person name="Iraola G."/>
            <person name="Ferres I."/>
            <person name="Bierque E."/>
            <person name="Girault D."/>
            <person name="Soupe-Gilbert M.-E."/>
            <person name="Picardeau M."/>
            <person name="Goarant C."/>
        </authorList>
    </citation>
    <scope>NUCLEOTIDE SEQUENCE [LARGE SCALE GENOMIC DNA]</scope>
    <source>
        <strain evidence="8 9">FH2-B-A1</strain>
    </source>
</reference>
<evidence type="ECO:0000256" key="3">
    <source>
        <dbReference type="ARBA" id="ARBA00022692"/>
    </source>
</evidence>